<organism evidence="2 3">
    <name type="scientific">Drosophila navojoa</name>
    <name type="common">Fruit fly</name>
    <dbReference type="NCBI Taxonomy" id="7232"/>
    <lineage>
        <taxon>Eukaryota</taxon>
        <taxon>Metazoa</taxon>
        <taxon>Ecdysozoa</taxon>
        <taxon>Arthropoda</taxon>
        <taxon>Hexapoda</taxon>
        <taxon>Insecta</taxon>
        <taxon>Pterygota</taxon>
        <taxon>Neoptera</taxon>
        <taxon>Endopterygota</taxon>
        <taxon>Diptera</taxon>
        <taxon>Brachycera</taxon>
        <taxon>Muscomorpha</taxon>
        <taxon>Ephydroidea</taxon>
        <taxon>Drosophilidae</taxon>
        <taxon>Drosophila</taxon>
    </lineage>
</organism>
<dbReference type="Proteomes" id="UP000295192">
    <property type="component" value="Unassembled WGS sequence"/>
</dbReference>
<evidence type="ECO:0000313" key="2">
    <source>
        <dbReference type="EMBL" id="TDG43429.1"/>
    </source>
</evidence>
<proteinExistence type="predicted"/>
<keyword evidence="3" id="KW-1185">Reference proteome</keyword>
<dbReference type="AlphaFoldDB" id="A0A484B439"/>
<accession>A0A484B439</accession>
<protein>
    <submittedName>
        <fullName evidence="2">Uncharacterized protein</fullName>
    </submittedName>
</protein>
<feature type="region of interest" description="Disordered" evidence="1">
    <location>
        <begin position="83"/>
        <end position="137"/>
    </location>
</feature>
<name>A0A484B439_DRONA</name>
<gene>
    <name evidence="2" type="ORF">AWZ03_010153</name>
</gene>
<dbReference type="OMA" id="HRMERRP"/>
<feature type="compositionally biased region" description="Low complexity" evidence="1">
    <location>
        <begin position="109"/>
        <end position="119"/>
    </location>
</feature>
<dbReference type="STRING" id="7232.A0A484B439"/>
<comment type="caution">
    <text evidence="2">The sequence shown here is derived from an EMBL/GenBank/DDBJ whole genome shotgun (WGS) entry which is preliminary data.</text>
</comment>
<sequence length="248" mass="28987">MTSRSVSTAKCVSRTLQMCRRQYSSGALLEKGYDALAMSMKLSDKRSWPEREESFAAAQLAQQKRDWNNFRQFGTNSMRMHLSRRTGATPRRNSMIAQRNAKSRRSPVAAAQQQAAWAQSETHSDEKQDLSDESDEDVEVGTVRDVIFGNIDKDNDQLLQRKADQELLSQCELPQQKVPMSQSVIKKHIIQQRREPNPEYHHAPSTYVKNFKNHQQQIKKEKENFSHWNARYRWADFRRRMIYGTHDI</sequence>
<dbReference type="OrthoDB" id="7851837at2759"/>
<evidence type="ECO:0000256" key="1">
    <source>
        <dbReference type="SAM" id="MobiDB-lite"/>
    </source>
</evidence>
<reference evidence="2 3" key="1">
    <citation type="journal article" date="2019" name="J. Hered.">
        <title>An Improved Genome Assembly for Drosophila navojoa, the Basal Species in the mojavensis Cluster.</title>
        <authorList>
            <person name="Vanderlinde T."/>
            <person name="Dupim E.G."/>
            <person name="Nazario-Yepiz N.O."/>
            <person name="Carvalho A.B."/>
        </authorList>
    </citation>
    <scope>NUCLEOTIDE SEQUENCE [LARGE SCALE GENOMIC DNA]</scope>
    <source>
        <strain evidence="2">Navoj_Jal97</strain>
        <tissue evidence="2">Whole organism</tissue>
    </source>
</reference>
<dbReference type="EMBL" id="LSRL02000157">
    <property type="protein sequence ID" value="TDG43429.1"/>
    <property type="molecule type" value="Genomic_DNA"/>
</dbReference>
<evidence type="ECO:0000313" key="3">
    <source>
        <dbReference type="Proteomes" id="UP000295192"/>
    </source>
</evidence>